<dbReference type="PANTHER" id="PTHR30565">
    <property type="entry name" value="PROTEIN YCIF"/>
    <property type="match status" value="1"/>
</dbReference>
<proteinExistence type="predicted"/>
<evidence type="ECO:0000313" key="2">
    <source>
        <dbReference type="Proteomes" id="UP000287394"/>
    </source>
</evidence>
<dbReference type="CDD" id="cd07909">
    <property type="entry name" value="YciF"/>
    <property type="match status" value="1"/>
</dbReference>
<gene>
    <name evidence="1" type="ORF">CCAX7_36370</name>
</gene>
<dbReference type="SUPFAM" id="SSF47240">
    <property type="entry name" value="Ferritin-like"/>
    <property type="match status" value="1"/>
</dbReference>
<keyword evidence="2" id="KW-1185">Reference proteome</keyword>
<dbReference type="InterPro" id="IPR047114">
    <property type="entry name" value="YciF"/>
</dbReference>
<name>A0A402D6W6_9BACT</name>
<accession>A0A402D6W6</accession>
<dbReference type="EMBL" id="AP025739">
    <property type="protein sequence ID" value="BDI31586.1"/>
    <property type="molecule type" value="Genomic_DNA"/>
</dbReference>
<evidence type="ECO:0000313" key="1">
    <source>
        <dbReference type="EMBL" id="BDI31586.1"/>
    </source>
</evidence>
<organism evidence="1 2">
    <name type="scientific">Capsulimonas corticalis</name>
    <dbReference type="NCBI Taxonomy" id="2219043"/>
    <lineage>
        <taxon>Bacteria</taxon>
        <taxon>Bacillati</taxon>
        <taxon>Armatimonadota</taxon>
        <taxon>Armatimonadia</taxon>
        <taxon>Capsulimonadales</taxon>
        <taxon>Capsulimonadaceae</taxon>
        <taxon>Capsulimonas</taxon>
    </lineage>
</organism>
<dbReference type="RefSeq" id="WP_119325189.1">
    <property type="nucleotide sequence ID" value="NZ_AP025739.1"/>
</dbReference>
<dbReference type="Gene3D" id="1.20.1260.10">
    <property type="match status" value="1"/>
</dbReference>
<dbReference type="InterPro" id="IPR012347">
    <property type="entry name" value="Ferritin-like"/>
</dbReference>
<dbReference type="KEGG" id="ccot:CCAX7_36370"/>
<dbReference type="AlphaFoldDB" id="A0A402D6W6"/>
<protein>
    <submittedName>
        <fullName evidence="1">YciE/YciF family protein</fullName>
    </submittedName>
</protein>
<dbReference type="PANTHER" id="PTHR30565:SF9">
    <property type="entry name" value="PROTEIN YCIF"/>
    <property type="match status" value="1"/>
</dbReference>
<dbReference type="InterPro" id="IPR010287">
    <property type="entry name" value="DUF892_YciF-like"/>
</dbReference>
<dbReference type="Proteomes" id="UP000287394">
    <property type="component" value="Chromosome"/>
</dbReference>
<dbReference type="Pfam" id="PF05974">
    <property type="entry name" value="DUF892"/>
    <property type="match status" value="1"/>
</dbReference>
<dbReference type="InterPro" id="IPR009078">
    <property type="entry name" value="Ferritin-like_SF"/>
</dbReference>
<dbReference type="OrthoDB" id="9795056at2"/>
<sequence length="166" mass="18159">MELKELNDLYIDELKDLYNAEHQILEALPKMADTATSPKLKKAFQTHIKQTQVHVQRLEQIFEGLGENPAGKICKAMKGLVAEGAEMIKEKATPAVKDAGLITSAQRVEHYEMAGYGSVRTFAKQLGYVEAAVLLQTTLDEEQQTDLDLTALAEATINKKAASGAA</sequence>
<reference evidence="1 2" key="1">
    <citation type="journal article" date="2019" name="Int. J. Syst. Evol. Microbiol.">
        <title>Capsulimonas corticalis gen. nov., sp. nov., an aerobic capsulated bacterium, of a novel bacterial order, Capsulimonadales ord. nov., of the class Armatimonadia of the phylum Armatimonadetes.</title>
        <authorList>
            <person name="Li J."/>
            <person name="Kudo C."/>
            <person name="Tonouchi A."/>
        </authorList>
    </citation>
    <scope>NUCLEOTIDE SEQUENCE [LARGE SCALE GENOMIC DNA]</scope>
    <source>
        <strain evidence="1 2">AX-7</strain>
    </source>
</reference>